<evidence type="ECO:0000256" key="1">
    <source>
        <dbReference type="ARBA" id="ARBA00006484"/>
    </source>
</evidence>
<dbReference type="VEuPathDB" id="FungiDB:Z518_03523"/>
<proteinExistence type="inferred from homology"/>
<dbReference type="InterPro" id="IPR002347">
    <property type="entry name" value="SDR_fam"/>
</dbReference>
<dbReference type="CDD" id="cd05233">
    <property type="entry name" value="SDR_c"/>
    <property type="match status" value="1"/>
</dbReference>
<dbReference type="HOGENOM" id="CLU_1714301_0_0_1"/>
<dbReference type="SUPFAM" id="SSF51735">
    <property type="entry name" value="NAD(P)-binding Rossmann-fold domains"/>
    <property type="match status" value="1"/>
</dbReference>
<dbReference type="AlphaFoldDB" id="A0A0D2IZM6"/>
<dbReference type="PRINTS" id="PR00081">
    <property type="entry name" value="GDHRDH"/>
</dbReference>
<keyword evidence="3" id="KW-0560">Oxidoreductase</keyword>
<keyword evidence="5" id="KW-1185">Reference proteome</keyword>
<dbReference type="Proteomes" id="UP000053617">
    <property type="component" value="Unassembled WGS sequence"/>
</dbReference>
<dbReference type="InterPro" id="IPR020904">
    <property type="entry name" value="Sc_DH/Rdtase_CS"/>
</dbReference>
<evidence type="ECO:0000313" key="5">
    <source>
        <dbReference type="Proteomes" id="UP000053617"/>
    </source>
</evidence>
<dbReference type="PANTHER" id="PTHR24321">
    <property type="entry name" value="DEHYDROGENASES, SHORT CHAIN"/>
    <property type="match status" value="1"/>
</dbReference>
<dbReference type="Pfam" id="PF13561">
    <property type="entry name" value="adh_short_C2"/>
    <property type="match status" value="1"/>
</dbReference>
<dbReference type="PRINTS" id="PR00080">
    <property type="entry name" value="SDRFAMILY"/>
</dbReference>
<sequence>MIPPGIAFVTGGGRGLGNAVACSFARAGCRGIVIIDILPDAELEKGRQAVAQLGAKRGTIVNFASVNSILGGLGTAAYTASKHAVNGLTKTAALEYRKQHIRINAISPGFIWTAIAAENTKNDPRAQEVWAQMESRQGRTAYPEEIGDASVLL</sequence>
<dbReference type="Gene3D" id="3.40.50.720">
    <property type="entry name" value="NAD(P)-binding Rossmann-like Domain"/>
    <property type="match status" value="2"/>
</dbReference>
<dbReference type="GO" id="GO:0016491">
    <property type="term" value="F:oxidoreductase activity"/>
    <property type="evidence" value="ECO:0007669"/>
    <property type="project" value="UniProtKB-KW"/>
</dbReference>
<organism evidence="4 5">
    <name type="scientific">Rhinocladiella mackenziei CBS 650.93</name>
    <dbReference type="NCBI Taxonomy" id="1442369"/>
    <lineage>
        <taxon>Eukaryota</taxon>
        <taxon>Fungi</taxon>
        <taxon>Dikarya</taxon>
        <taxon>Ascomycota</taxon>
        <taxon>Pezizomycotina</taxon>
        <taxon>Eurotiomycetes</taxon>
        <taxon>Chaetothyriomycetidae</taxon>
        <taxon>Chaetothyriales</taxon>
        <taxon>Herpotrichiellaceae</taxon>
        <taxon>Rhinocladiella</taxon>
    </lineage>
</organism>
<protein>
    <submittedName>
        <fullName evidence="4">Rhinocladiella mackenziei CBS 650.93 unplaced genomic scaffold supercont1.2, whole genome shotgun sequence</fullName>
    </submittedName>
</protein>
<gene>
    <name evidence="4" type="ORF">Z518_03523</name>
</gene>
<reference evidence="4 5" key="1">
    <citation type="submission" date="2015-01" db="EMBL/GenBank/DDBJ databases">
        <title>The Genome Sequence of Rhinocladiella mackenzie CBS 650.93.</title>
        <authorList>
            <consortium name="The Broad Institute Genomics Platform"/>
            <person name="Cuomo C."/>
            <person name="de Hoog S."/>
            <person name="Gorbushina A."/>
            <person name="Stielow B."/>
            <person name="Teixiera M."/>
            <person name="Abouelleil A."/>
            <person name="Chapman S.B."/>
            <person name="Priest M."/>
            <person name="Young S.K."/>
            <person name="Wortman J."/>
            <person name="Nusbaum C."/>
            <person name="Birren B."/>
        </authorList>
    </citation>
    <scope>NUCLEOTIDE SEQUENCE [LARGE SCALE GENOMIC DNA]</scope>
    <source>
        <strain evidence="4 5">CBS 650.93</strain>
    </source>
</reference>
<dbReference type="PANTHER" id="PTHR24321:SF8">
    <property type="entry name" value="ESTRADIOL 17-BETA-DEHYDROGENASE 8-RELATED"/>
    <property type="match status" value="1"/>
</dbReference>
<evidence type="ECO:0000256" key="2">
    <source>
        <dbReference type="ARBA" id="ARBA00022857"/>
    </source>
</evidence>
<evidence type="ECO:0000313" key="4">
    <source>
        <dbReference type="EMBL" id="KIX08866.1"/>
    </source>
</evidence>
<dbReference type="EMBL" id="KN847476">
    <property type="protein sequence ID" value="KIX08866.1"/>
    <property type="molecule type" value="Genomic_DNA"/>
</dbReference>
<dbReference type="RefSeq" id="XP_013276002.1">
    <property type="nucleotide sequence ID" value="XM_013420548.1"/>
</dbReference>
<name>A0A0D2IZM6_9EURO</name>
<comment type="similarity">
    <text evidence="1">Belongs to the short-chain dehydrogenases/reductases (SDR) family.</text>
</comment>
<dbReference type="OrthoDB" id="5840532at2759"/>
<dbReference type="STRING" id="1442369.A0A0D2IZM6"/>
<keyword evidence="2" id="KW-0521">NADP</keyword>
<dbReference type="PROSITE" id="PS00061">
    <property type="entry name" value="ADH_SHORT"/>
    <property type="match status" value="1"/>
</dbReference>
<evidence type="ECO:0000256" key="3">
    <source>
        <dbReference type="ARBA" id="ARBA00023002"/>
    </source>
</evidence>
<dbReference type="InterPro" id="IPR036291">
    <property type="entry name" value="NAD(P)-bd_dom_sf"/>
</dbReference>
<dbReference type="GeneID" id="25291594"/>
<accession>A0A0D2IZM6</accession>